<evidence type="ECO:0000259" key="7">
    <source>
        <dbReference type="PROSITE" id="PS51194"/>
    </source>
</evidence>
<gene>
    <name evidence="8" type="ORF">DERYTH_LOCUS22472</name>
</gene>
<dbReference type="SUPFAM" id="SSF52540">
    <property type="entry name" value="P-loop containing nucleoside triphosphate hydrolases"/>
    <property type="match status" value="1"/>
</dbReference>
<evidence type="ECO:0000256" key="2">
    <source>
        <dbReference type="ARBA" id="ARBA00023125"/>
    </source>
</evidence>
<dbReference type="EC" id="5.6.2.4" evidence="6"/>
<evidence type="ECO:0000256" key="3">
    <source>
        <dbReference type="ARBA" id="ARBA00023235"/>
    </source>
</evidence>
<comment type="caution">
    <text evidence="8">The sequence shown here is derived from an EMBL/GenBank/DDBJ whole genome shotgun (WGS) entry which is preliminary data.</text>
</comment>
<feature type="domain" description="Helicase C-terminal" evidence="7">
    <location>
        <begin position="20"/>
        <end position="182"/>
    </location>
</feature>
<comment type="catalytic activity">
    <reaction evidence="5">
        <text>Couples ATP hydrolysis with the unwinding of duplex DNA by translocating in the 3'-5' direction.</text>
        <dbReference type="EC" id="5.6.2.4"/>
    </reaction>
</comment>
<keyword evidence="3" id="KW-0413">Isomerase</keyword>
<dbReference type="PANTHER" id="PTHR13710:SF153">
    <property type="entry name" value="RECQ-LIKE DNA HELICASE BLM"/>
    <property type="match status" value="1"/>
</dbReference>
<evidence type="ECO:0000256" key="4">
    <source>
        <dbReference type="ARBA" id="ARBA00023242"/>
    </source>
</evidence>
<dbReference type="Pfam" id="PF00271">
    <property type="entry name" value="Helicase_C"/>
    <property type="match status" value="1"/>
</dbReference>
<keyword evidence="2" id="KW-0238">DNA-binding</keyword>
<comment type="similarity">
    <text evidence="1">Belongs to the helicase family. RecQ subfamily.</text>
</comment>
<dbReference type="Gene3D" id="1.10.10.10">
    <property type="entry name" value="Winged helix-like DNA-binding domain superfamily/Winged helix DNA-binding domain"/>
    <property type="match status" value="1"/>
</dbReference>
<dbReference type="GO" id="GO:0003677">
    <property type="term" value="F:DNA binding"/>
    <property type="evidence" value="ECO:0007669"/>
    <property type="project" value="UniProtKB-KW"/>
</dbReference>
<dbReference type="GO" id="GO:0009378">
    <property type="term" value="F:four-way junction helicase activity"/>
    <property type="evidence" value="ECO:0007669"/>
    <property type="project" value="TreeGrafter"/>
</dbReference>
<dbReference type="GO" id="GO:0000724">
    <property type="term" value="P:double-strand break repair via homologous recombination"/>
    <property type="evidence" value="ECO:0007669"/>
    <property type="project" value="TreeGrafter"/>
</dbReference>
<dbReference type="EMBL" id="CAJVPY010031285">
    <property type="protein sequence ID" value="CAG8796389.1"/>
    <property type="molecule type" value="Genomic_DNA"/>
</dbReference>
<sequence>MTMTATCRHSDIEYLQNNLQINPAKFSIIHGNILAHQELQFEVHKKKDKEIEIIKQLIDLIEEIKEGRIIIYCARKKDCDNLIKKKETRIMIMTTAFEMGMDIDDVRLVIYYSYPFSITNLVQGSERARRDNNHSKSIVLYSKNDLQNNYSILIENKESMISENYTRSLKVYNIEQNLFEVIFYCIDLYRCRQIILWQYFAWPNDMIPTSCNICDNCRRRIHDKLKEINAVQEVQKLVELVEELTNRFDSEIILLDIVELFRFADNSRLRKRGFDTIIEERAEALRIGKQSKSKILKNKNLVTFVFWDLVCRGLVKQKIVIHQTIANHRICSVVVCGVENGAKEHLLQENWTYWCK</sequence>
<dbReference type="AlphaFoldDB" id="A0A9N9JXE9"/>
<evidence type="ECO:0000256" key="1">
    <source>
        <dbReference type="ARBA" id="ARBA00005446"/>
    </source>
</evidence>
<dbReference type="InterPro" id="IPR001650">
    <property type="entry name" value="Helicase_C-like"/>
</dbReference>
<evidence type="ECO:0000313" key="8">
    <source>
        <dbReference type="EMBL" id="CAG8796389.1"/>
    </source>
</evidence>
<proteinExistence type="inferred from homology"/>
<dbReference type="GO" id="GO:0005694">
    <property type="term" value="C:chromosome"/>
    <property type="evidence" value="ECO:0007669"/>
    <property type="project" value="TreeGrafter"/>
</dbReference>
<protein>
    <recommendedName>
        <fullName evidence="6">DNA 3'-5' helicase</fullName>
        <ecNumber evidence="6">5.6.2.4</ecNumber>
    </recommendedName>
</protein>
<organism evidence="8 9">
    <name type="scientific">Dentiscutata erythropus</name>
    <dbReference type="NCBI Taxonomy" id="1348616"/>
    <lineage>
        <taxon>Eukaryota</taxon>
        <taxon>Fungi</taxon>
        <taxon>Fungi incertae sedis</taxon>
        <taxon>Mucoromycota</taxon>
        <taxon>Glomeromycotina</taxon>
        <taxon>Glomeromycetes</taxon>
        <taxon>Diversisporales</taxon>
        <taxon>Gigasporaceae</taxon>
        <taxon>Dentiscutata</taxon>
    </lineage>
</organism>
<dbReference type="OrthoDB" id="10261556at2759"/>
<dbReference type="SMART" id="SM00490">
    <property type="entry name" value="HELICc"/>
    <property type="match status" value="1"/>
</dbReference>
<reference evidence="8" key="1">
    <citation type="submission" date="2021-06" db="EMBL/GenBank/DDBJ databases">
        <authorList>
            <person name="Kallberg Y."/>
            <person name="Tangrot J."/>
            <person name="Rosling A."/>
        </authorList>
    </citation>
    <scope>NUCLEOTIDE SEQUENCE</scope>
    <source>
        <strain evidence="8">MA453B</strain>
    </source>
</reference>
<dbReference type="Gene3D" id="3.40.50.300">
    <property type="entry name" value="P-loop containing nucleotide triphosphate hydrolases"/>
    <property type="match status" value="1"/>
</dbReference>
<dbReference type="GO" id="GO:0043138">
    <property type="term" value="F:3'-5' DNA helicase activity"/>
    <property type="evidence" value="ECO:0007669"/>
    <property type="project" value="UniProtKB-EC"/>
</dbReference>
<dbReference type="PANTHER" id="PTHR13710">
    <property type="entry name" value="DNA HELICASE RECQ FAMILY MEMBER"/>
    <property type="match status" value="1"/>
</dbReference>
<keyword evidence="4" id="KW-0539">Nucleus</keyword>
<dbReference type="GO" id="GO:0005737">
    <property type="term" value="C:cytoplasm"/>
    <property type="evidence" value="ECO:0007669"/>
    <property type="project" value="TreeGrafter"/>
</dbReference>
<dbReference type="GO" id="GO:0005634">
    <property type="term" value="C:nucleus"/>
    <property type="evidence" value="ECO:0007669"/>
    <property type="project" value="TreeGrafter"/>
</dbReference>
<dbReference type="InterPro" id="IPR036388">
    <property type="entry name" value="WH-like_DNA-bd_sf"/>
</dbReference>
<evidence type="ECO:0000256" key="5">
    <source>
        <dbReference type="ARBA" id="ARBA00034617"/>
    </source>
</evidence>
<name>A0A9N9JXE9_9GLOM</name>
<dbReference type="InterPro" id="IPR027417">
    <property type="entry name" value="P-loop_NTPase"/>
</dbReference>
<dbReference type="InterPro" id="IPR032284">
    <property type="entry name" value="RecQ_Zn-bd"/>
</dbReference>
<evidence type="ECO:0000256" key="6">
    <source>
        <dbReference type="ARBA" id="ARBA00034808"/>
    </source>
</evidence>
<dbReference type="Pfam" id="PF16124">
    <property type="entry name" value="RecQ_Zn_bind"/>
    <property type="match status" value="1"/>
</dbReference>
<dbReference type="Proteomes" id="UP000789405">
    <property type="component" value="Unassembled WGS sequence"/>
</dbReference>
<accession>A0A9N9JXE9</accession>
<evidence type="ECO:0000313" key="9">
    <source>
        <dbReference type="Proteomes" id="UP000789405"/>
    </source>
</evidence>
<dbReference type="PROSITE" id="PS51194">
    <property type="entry name" value="HELICASE_CTER"/>
    <property type="match status" value="1"/>
</dbReference>
<keyword evidence="9" id="KW-1185">Reference proteome</keyword>